<dbReference type="InterPro" id="IPR042211">
    <property type="entry name" value="CRISPR-assoc_Cas1_N"/>
</dbReference>
<evidence type="ECO:0000256" key="8">
    <source>
        <dbReference type="ARBA" id="ARBA00023211"/>
    </source>
</evidence>
<dbReference type="GO" id="GO:0004520">
    <property type="term" value="F:DNA endonuclease activity"/>
    <property type="evidence" value="ECO:0007669"/>
    <property type="project" value="InterPro"/>
</dbReference>
<evidence type="ECO:0000256" key="7">
    <source>
        <dbReference type="ARBA" id="ARBA00023125"/>
    </source>
</evidence>
<evidence type="ECO:0000256" key="4">
    <source>
        <dbReference type="ARBA" id="ARBA00022801"/>
    </source>
</evidence>
<dbReference type="EMBL" id="CP016076">
    <property type="protein sequence ID" value="APU15218.1"/>
    <property type="molecule type" value="Genomic_DNA"/>
</dbReference>
<dbReference type="GO" id="GO:0046872">
    <property type="term" value="F:metal ion binding"/>
    <property type="evidence" value="ECO:0007669"/>
    <property type="project" value="UniProtKB-UniRule"/>
</dbReference>
<keyword evidence="3 9" id="KW-0255">Endonuclease</keyword>
<comment type="subunit">
    <text evidence="9">Homodimer, forms a heterotetramer with a Cas2 homodimer.</text>
</comment>
<accession>A0AAC9PSK0</accession>
<dbReference type="GO" id="GO:0016787">
    <property type="term" value="F:hydrolase activity"/>
    <property type="evidence" value="ECO:0007669"/>
    <property type="project" value="UniProtKB-KW"/>
</dbReference>
<dbReference type="NCBIfam" id="TIGR03641">
    <property type="entry name" value="cas1_HMARI"/>
    <property type="match status" value="1"/>
</dbReference>
<organism evidence="10 11">
    <name type="scientific">Actinoalloteichus fjordicus</name>
    <dbReference type="NCBI Taxonomy" id="1612552"/>
    <lineage>
        <taxon>Bacteria</taxon>
        <taxon>Bacillati</taxon>
        <taxon>Actinomycetota</taxon>
        <taxon>Actinomycetes</taxon>
        <taxon>Pseudonocardiales</taxon>
        <taxon>Pseudonocardiaceae</taxon>
        <taxon>Actinoalloteichus</taxon>
    </lineage>
</organism>
<evidence type="ECO:0000313" key="10">
    <source>
        <dbReference type="EMBL" id="APU15218.1"/>
    </source>
</evidence>
<evidence type="ECO:0000313" key="11">
    <source>
        <dbReference type="Proteomes" id="UP000185511"/>
    </source>
</evidence>
<evidence type="ECO:0000256" key="1">
    <source>
        <dbReference type="ARBA" id="ARBA00022722"/>
    </source>
</evidence>
<dbReference type="AlphaFoldDB" id="A0AAC9PSK0"/>
<dbReference type="GO" id="GO:0043571">
    <property type="term" value="P:maintenance of CRISPR repeat elements"/>
    <property type="evidence" value="ECO:0007669"/>
    <property type="project" value="UniProtKB-UniRule"/>
</dbReference>
<comment type="cofactor">
    <cofactor evidence="9">
        <name>Mg(2+)</name>
        <dbReference type="ChEBI" id="CHEBI:18420"/>
    </cofactor>
    <cofactor evidence="9">
        <name>Mn(2+)</name>
        <dbReference type="ChEBI" id="CHEBI:29035"/>
    </cofactor>
</comment>
<dbReference type="Gene3D" id="3.100.10.20">
    <property type="entry name" value="CRISPR-associated endonuclease Cas1, N-terminal domain"/>
    <property type="match status" value="1"/>
</dbReference>
<dbReference type="Proteomes" id="UP000185511">
    <property type="component" value="Chromosome"/>
</dbReference>
<dbReference type="PANTHER" id="PTHR43219">
    <property type="entry name" value="CRISPR-ASSOCIATED ENDONUCLEASE CAS1"/>
    <property type="match status" value="1"/>
</dbReference>
<dbReference type="InterPro" id="IPR019858">
    <property type="entry name" value="CRISPR-assoc_Cas1_HMARI/TNEAP"/>
</dbReference>
<evidence type="ECO:0000256" key="5">
    <source>
        <dbReference type="ARBA" id="ARBA00022842"/>
    </source>
</evidence>
<dbReference type="InterPro" id="IPR042206">
    <property type="entry name" value="CRISPR-assoc_Cas1_C"/>
</dbReference>
<keyword evidence="7 9" id="KW-0238">DNA-binding</keyword>
<dbReference type="EC" id="3.1.-.-" evidence="9"/>
<gene>
    <name evidence="9" type="primary">cas1</name>
    <name evidence="10" type="ORF">UA74_15830</name>
</gene>
<dbReference type="KEGG" id="acad:UA74_15830"/>
<evidence type="ECO:0000256" key="2">
    <source>
        <dbReference type="ARBA" id="ARBA00022723"/>
    </source>
</evidence>
<keyword evidence="1 9" id="KW-0540">Nuclease</keyword>
<dbReference type="GO" id="GO:0003677">
    <property type="term" value="F:DNA binding"/>
    <property type="evidence" value="ECO:0007669"/>
    <property type="project" value="UniProtKB-KW"/>
</dbReference>
<dbReference type="GO" id="GO:0051607">
    <property type="term" value="P:defense response to virus"/>
    <property type="evidence" value="ECO:0007669"/>
    <property type="project" value="UniProtKB-UniRule"/>
</dbReference>
<dbReference type="RefSeq" id="WP_075764674.1">
    <property type="nucleotide sequence ID" value="NZ_CP016076.1"/>
</dbReference>
<keyword evidence="6 9" id="KW-0051">Antiviral defense</keyword>
<evidence type="ECO:0000256" key="9">
    <source>
        <dbReference type="HAMAP-Rule" id="MF_01470"/>
    </source>
</evidence>
<evidence type="ECO:0000256" key="3">
    <source>
        <dbReference type="ARBA" id="ARBA00022759"/>
    </source>
</evidence>
<feature type="binding site" evidence="9">
    <location>
        <position position="233"/>
    </location>
    <ligand>
        <name>Mn(2+)</name>
        <dbReference type="ChEBI" id="CHEBI:29035"/>
    </ligand>
</feature>
<keyword evidence="5 9" id="KW-0460">Magnesium</keyword>
<feature type="binding site" evidence="9">
    <location>
        <position position="152"/>
    </location>
    <ligand>
        <name>Mn(2+)</name>
        <dbReference type="ChEBI" id="CHEBI:29035"/>
    </ligand>
</feature>
<proteinExistence type="inferred from homology"/>
<reference evidence="11" key="1">
    <citation type="submission" date="2016-06" db="EMBL/GenBank/DDBJ databases">
        <title>Complete genome sequence of Actinoalloteichus fjordicus DSM 46855 (=ADI127-17), type strain of the new species Actinoalloteichus fjordicus.</title>
        <authorList>
            <person name="Ruckert C."/>
            <person name="Nouioui I."/>
            <person name="Willmese J."/>
            <person name="van Wezel G."/>
            <person name="Klenk H.-P."/>
            <person name="Kalinowski J."/>
            <person name="Zotchev S.B."/>
        </authorList>
    </citation>
    <scope>NUCLEOTIDE SEQUENCE [LARGE SCALE GENOMIC DNA]</scope>
    <source>
        <strain evidence="11">ADI127-7</strain>
    </source>
</reference>
<sequence length="326" mass="37151">MPATSRTYWLTTPCRLRRQDDSIRVERDGHPPTFLPIEDVRDIIAAAEVDLNTSMMSLLNKHRIQIHILGYYGDYAGSFLPAETAVSGTVALNQMRLASDDEHALPIARALIDNAAFNIRWVIDRKLLTRSYGVLKESIAEATTREQLMAAEGNFRRNAWEALDTKLPDWLQLDGRSRRPPRNAGNAVISYINGILYARILSALRLTPLHTGIAFLHATMQRHRHSLALDLAEVFKPLFAERILIRLANRRQLKPQHFDINTNQAMLSESGRKLIVQTVRDDLAETVKHRTLGRNVSYDELIYLDALALTRTCLEGSTYAPFRVWW</sequence>
<comment type="similarity">
    <text evidence="9">Belongs to the CRISPR-associated endonuclease Cas1 family.</text>
</comment>
<comment type="function">
    <text evidence="9">CRISPR (clustered regularly interspaced short palindromic repeat), is an adaptive immune system that provides protection against mobile genetic elements (viruses, transposable elements and conjugative plasmids). CRISPR clusters contain spacers, sequences complementary to antecedent mobile elements, and target invading nucleic acids. CRISPR clusters are transcribed and processed into CRISPR RNA (crRNA). Acts as a dsDNA endonuclease. Involved in the integration of spacer DNA into the CRISPR cassette.</text>
</comment>
<keyword evidence="4 9" id="KW-0378">Hydrolase</keyword>
<keyword evidence="11" id="KW-1185">Reference proteome</keyword>
<dbReference type="PANTHER" id="PTHR43219:SF2">
    <property type="entry name" value="CRISPR-ASSOCIATED ENDONUCLEASE CAS1"/>
    <property type="match status" value="1"/>
</dbReference>
<dbReference type="Gene3D" id="1.20.120.920">
    <property type="entry name" value="CRISPR-associated endonuclease Cas1, C-terminal domain"/>
    <property type="match status" value="1"/>
</dbReference>
<dbReference type="HAMAP" id="MF_01470">
    <property type="entry name" value="Cas1"/>
    <property type="match status" value="1"/>
</dbReference>
<dbReference type="Pfam" id="PF01867">
    <property type="entry name" value="Cas_Cas1"/>
    <property type="match status" value="1"/>
</dbReference>
<name>A0AAC9PSK0_9PSEU</name>
<dbReference type="NCBIfam" id="TIGR00287">
    <property type="entry name" value="cas1"/>
    <property type="match status" value="1"/>
</dbReference>
<keyword evidence="8 9" id="KW-0464">Manganese</keyword>
<evidence type="ECO:0000256" key="6">
    <source>
        <dbReference type="ARBA" id="ARBA00023118"/>
    </source>
</evidence>
<dbReference type="InterPro" id="IPR002729">
    <property type="entry name" value="CRISPR-assoc_Cas1"/>
</dbReference>
<keyword evidence="2 9" id="KW-0479">Metal-binding</keyword>
<protein>
    <recommendedName>
        <fullName evidence="9">CRISPR-associated endonuclease Cas1</fullName>
        <ecNumber evidence="9">3.1.-.-</ecNumber>
    </recommendedName>
</protein>
<feature type="binding site" evidence="9">
    <location>
        <position position="217"/>
    </location>
    <ligand>
        <name>Mn(2+)</name>
        <dbReference type="ChEBI" id="CHEBI:29035"/>
    </ligand>
</feature>